<evidence type="ECO:0000256" key="2">
    <source>
        <dbReference type="ARBA" id="ARBA00022670"/>
    </source>
</evidence>
<keyword evidence="1" id="KW-1188">Viral release from host cell</keyword>
<dbReference type="NCBIfam" id="TIGR01543">
    <property type="entry name" value="proheadase_HK97"/>
    <property type="match status" value="1"/>
</dbReference>
<organism evidence="7">
    <name type="scientific">Myoviridae sp. ctai52</name>
    <dbReference type="NCBI Taxonomy" id="2825134"/>
    <lineage>
        <taxon>Viruses</taxon>
        <taxon>Duplodnaviria</taxon>
        <taxon>Heunggongvirae</taxon>
        <taxon>Uroviricota</taxon>
        <taxon>Caudoviricetes</taxon>
    </lineage>
</organism>
<reference evidence="7" key="1">
    <citation type="journal article" date="2021" name="Proc. Natl. Acad. Sci. U.S.A.">
        <title>A Catalog of Tens of Thousands of Viruses from Human Metagenomes Reveals Hidden Associations with Chronic Diseases.</title>
        <authorList>
            <person name="Tisza M.J."/>
            <person name="Buck C.B."/>
        </authorList>
    </citation>
    <scope>NUCLEOTIDE SEQUENCE</scope>
    <source>
        <strain evidence="7">Ctai52</strain>
    </source>
</reference>
<evidence type="ECO:0000259" key="6">
    <source>
        <dbReference type="Pfam" id="PF04586"/>
    </source>
</evidence>
<evidence type="ECO:0000313" key="7">
    <source>
        <dbReference type="EMBL" id="DAG05352.1"/>
    </source>
</evidence>
<protein>
    <submittedName>
        <fullName evidence="7">Prohead serine protease</fullName>
    </submittedName>
</protein>
<dbReference type="InterPro" id="IPR006433">
    <property type="entry name" value="Prohead_protease"/>
</dbReference>
<dbReference type="GO" id="GO:0046797">
    <property type="term" value="P:viral procapsid maturation"/>
    <property type="evidence" value="ECO:0007669"/>
    <property type="project" value="UniProtKB-KW"/>
</dbReference>
<dbReference type="Pfam" id="PF04586">
    <property type="entry name" value="Peptidase_S78"/>
    <property type="match status" value="1"/>
</dbReference>
<evidence type="ECO:0000256" key="5">
    <source>
        <dbReference type="ARBA" id="ARBA00023045"/>
    </source>
</evidence>
<evidence type="ECO:0000256" key="3">
    <source>
        <dbReference type="ARBA" id="ARBA00022801"/>
    </source>
</evidence>
<proteinExistence type="predicted"/>
<dbReference type="GO" id="GO:0008233">
    <property type="term" value="F:peptidase activity"/>
    <property type="evidence" value="ECO:0007669"/>
    <property type="project" value="UniProtKB-KW"/>
</dbReference>
<evidence type="ECO:0000256" key="4">
    <source>
        <dbReference type="ARBA" id="ARBA00022950"/>
    </source>
</evidence>
<name>A0A8S5VF99_9CAUD</name>
<keyword evidence="4" id="KW-0118">Viral capsid assembly</keyword>
<evidence type="ECO:0000256" key="1">
    <source>
        <dbReference type="ARBA" id="ARBA00022612"/>
    </source>
</evidence>
<keyword evidence="5" id="KW-1273">Viral capsid maturation</keyword>
<sequence length="213" mass="24255">MKNKKELINRSYNFEVRATEDEKGKVIEGRPIVYDSMTDLGFCSEIIEAGALDNADLTDVRFLVNHDISKIPLARSRKNNENSTMQLGVDEQGLFIRVYLDIESNTEARNLYSAIQRGDITGMSFMFSIEDEAWEGLDTDKPTHRIRAISSVVEVSAVTFPAYEDTEIYARDKSNLERLRGELENSKHHGKDLERSKKLSLEARMLLKIYGGN</sequence>
<keyword evidence="3" id="KW-0378">Hydrolase</keyword>
<keyword evidence="2 7" id="KW-0645">Protease</keyword>
<accession>A0A8S5VF99</accession>
<dbReference type="GO" id="GO:0006508">
    <property type="term" value="P:proteolysis"/>
    <property type="evidence" value="ECO:0007669"/>
    <property type="project" value="UniProtKB-KW"/>
</dbReference>
<dbReference type="InterPro" id="IPR054613">
    <property type="entry name" value="Peptidase_S78_dom"/>
</dbReference>
<feature type="domain" description="Prohead serine protease" evidence="6">
    <location>
        <begin position="13"/>
        <end position="172"/>
    </location>
</feature>
<dbReference type="EMBL" id="BK016258">
    <property type="protein sequence ID" value="DAG05352.1"/>
    <property type="molecule type" value="Genomic_DNA"/>
</dbReference>